<evidence type="ECO:0000313" key="6">
    <source>
        <dbReference type="Proteomes" id="UP001596473"/>
    </source>
</evidence>
<dbReference type="RefSeq" id="WP_380186308.1">
    <property type="nucleotide sequence ID" value="NZ_JBHTBQ010000006.1"/>
</dbReference>
<evidence type="ECO:0000256" key="1">
    <source>
        <dbReference type="ARBA" id="ARBA00007274"/>
    </source>
</evidence>
<dbReference type="InterPro" id="IPR011004">
    <property type="entry name" value="Trimer_LpxA-like_sf"/>
</dbReference>
<evidence type="ECO:0000256" key="2">
    <source>
        <dbReference type="ARBA" id="ARBA00022679"/>
    </source>
</evidence>
<name>A0ABW2QU51_9NEIS</name>
<dbReference type="PANTHER" id="PTHR23416:SF23">
    <property type="entry name" value="ACETYLTRANSFERASE C18B11.09C-RELATED"/>
    <property type="match status" value="1"/>
</dbReference>
<evidence type="ECO:0000313" key="5">
    <source>
        <dbReference type="EMBL" id="MFC7419065.1"/>
    </source>
</evidence>
<dbReference type="Proteomes" id="UP001596473">
    <property type="component" value="Unassembled WGS sequence"/>
</dbReference>
<protein>
    <submittedName>
        <fullName evidence="5">Sugar O-acetyltransferase</fullName>
        <ecNumber evidence="5">2.3.1.-</ecNumber>
    </submittedName>
</protein>
<dbReference type="PROSITE" id="PS00101">
    <property type="entry name" value="HEXAPEP_TRANSFERASES"/>
    <property type="match status" value="1"/>
</dbReference>
<dbReference type="InterPro" id="IPR051159">
    <property type="entry name" value="Hexapeptide_acetyltransf"/>
</dbReference>
<gene>
    <name evidence="5" type="ORF">ACFQNF_04155</name>
</gene>
<dbReference type="InterPro" id="IPR001451">
    <property type="entry name" value="Hexapep"/>
</dbReference>
<dbReference type="GO" id="GO:0016746">
    <property type="term" value="F:acyltransferase activity"/>
    <property type="evidence" value="ECO:0007669"/>
    <property type="project" value="UniProtKB-KW"/>
</dbReference>
<keyword evidence="2 5" id="KW-0808">Transferase</keyword>
<dbReference type="Pfam" id="PF00132">
    <property type="entry name" value="Hexapep"/>
    <property type="match status" value="1"/>
</dbReference>
<dbReference type="InterPro" id="IPR018357">
    <property type="entry name" value="Hexapep_transf_CS"/>
</dbReference>
<dbReference type="Gene3D" id="2.160.10.10">
    <property type="entry name" value="Hexapeptide repeat proteins"/>
    <property type="match status" value="1"/>
</dbReference>
<evidence type="ECO:0000256" key="4">
    <source>
        <dbReference type="ARBA" id="ARBA00023315"/>
    </source>
</evidence>
<accession>A0ABW2QU51</accession>
<keyword evidence="4 5" id="KW-0012">Acyltransferase</keyword>
<dbReference type="EC" id="2.3.1.-" evidence="5"/>
<proteinExistence type="inferred from homology"/>
<dbReference type="CDD" id="cd03357">
    <property type="entry name" value="LbH_MAT_GAT"/>
    <property type="match status" value="1"/>
</dbReference>
<evidence type="ECO:0000256" key="3">
    <source>
        <dbReference type="ARBA" id="ARBA00022737"/>
    </source>
</evidence>
<sequence length="188" mass="20440">MSETIYYHFSDLESIDPAPFIAEHALLKQFNISTHDERSKLIQALFAKAEQVTIYPPLYLSRGWEVELGRKVMINLGVSILGGAPIKIGDHSLIGPHVQIISVSHPVDPTERQQCAFTAKPVRIGRNVWIGAGAIICPGVCIGDHSVVGAGAVVTRDVPRCTLVGGNPARIIRTLKEPDPATLYRDSP</sequence>
<dbReference type="SUPFAM" id="SSF51161">
    <property type="entry name" value="Trimeric LpxA-like enzymes"/>
    <property type="match status" value="1"/>
</dbReference>
<organism evidence="5 6">
    <name type="scientific">Iodobacter arcticus</name>
    <dbReference type="NCBI Taxonomy" id="590593"/>
    <lineage>
        <taxon>Bacteria</taxon>
        <taxon>Pseudomonadati</taxon>
        <taxon>Pseudomonadota</taxon>
        <taxon>Betaproteobacteria</taxon>
        <taxon>Neisseriales</taxon>
        <taxon>Chitinibacteraceae</taxon>
        <taxon>Iodobacter</taxon>
    </lineage>
</organism>
<reference evidence="6" key="1">
    <citation type="journal article" date="2019" name="Int. J. Syst. Evol. Microbiol.">
        <title>The Global Catalogue of Microorganisms (GCM) 10K type strain sequencing project: providing services to taxonomists for standard genome sequencing and annotation.</title>
        <authorList>
            <consortium name="The Broad Institute Genomics Platform"/>
            <consortium name="The Broad Institute Genome Sequencing Center for Infectious Disease"/>
            <person name="Wu L."/>
            <person name="Ma J."/>
        </authorList>
    </citation>
    <scope>NUCLEOTIDE SEQUENCE [LARGE SCALE GENOMIC DNA]</scope>
    <source>
        <strain evidence="6">CCUG 62945</strain>
    </source>
</reference>
<dbReference type="EMBL" id="JBHTBQ010000006">
    <property type="protein sequence ID" value="MFC7419065.1"/>
    <property type="molecule type" value="Genomic_DNA"/>
</dbReference>
<dbReference type="PANTHER" id="PTHR23416">
    <property type="entry name" value="SIALIC ACID SYNTHASE-RELATED"/>
    <property type="match status" value="1"/>
</dbReference>
<keyword evidence="3" id="KW-0677">Repeat</keyword>
<keyword evidence="6" id="KW-1185">Reference proteome</keyword>
<comment type="similarity">
    <text evidence="1">Belongs to the transferase hexapeptide repeat family.</text>
</comment>
<comment type="caution">
    <text evidence="5">The sequence shown here is derived from an EMBL/GenBank/DDBJ whole genome shotgun (WGS) entry which is preliminary data.</text>
</comment>